<organism evidence="2 3">
    <name type="scientific">Corallococcus caeni</name>
    <dbReference type="NCBI Taxonomy" id="3082388"/>
    <lineage>
        <taxon>Bacteria</taxon>
        <taxon>Pseudomonadati</taxon>
        <taxon>Myxococcota</taxon>
        <taxon>Myxococcia</taxon>
        <taxon>Myxococcales</taxon>
        <taxon>Cystobacterineae</taxon>
        <taxon>Myxococcaceae</taxon>
        <taxon>Corallococcus</taxon>
    </lineage>
</organism>
<feature type="region of interest" description="Disordered" evidence="1">
    <location>
        <begin position="51"/>
        <end position="70"/>
    </location>
</feature>
<evidence type="ECO:0000313" key="3">
    <source>
        <dbReference type="Proteomes" id="UP001342631"/>
    </source>
</evidence>
<gene>
    <name evidence="2" type="ORF">ASNO1_36870</name>
</gene>
<sequence>MLGLLWVCALTACASSDSFERESFEEAAGDDVPAERAGLGFTREGALERAAPMGGERARQAEAATAMGTA</sequence>
<accession>A0ABQ6QTU0</accession>
<dbReference type="EMBL" id="BTTX01000003">
    <property type="protein sequence ID" value="GMU07434.1"/>
    <property type="molecule type" value="Genomic_DNA"/>
</dbReference>
<proteinExistence type="predicted"/>
<comment type="caution">
    <text evidence="2">The sequence shown here is derived from an EMBL/GenBank/DDBJ whole genome shotgun (WGS) entry which is preliminary data.</text>
</comment>
<dbReference type="Proteomes" id="UP001342631">
    <property type="component" value="Unassembled WGS sequence"/>
</dbReference>
<name>A0ABQ6QTU0_9BACT</name>
<evidence type="ECO:0000256" key="1">
    <source>
        <dbReference type="SAM" id="MobiDB-lite"/>
    </source>
</evidence>
<keyword evidence="3" id="KW-1185">Reference proteome</keyword>
<protein>
    <submittedName>
        <fullName evidence="2">Uncharacterized protein</fullName>
    </submittedName>
</protein>
<dbReference type="RefSeq" id="WP_338278327.1">
    <property type="nucleotide sequence ID" value="NZ_BTTX01000003.1"/>
</dbReference>
<evidence type="ECO:0000313" key="2">
    <source>
        <dbReference type="EMBL" id="GMU07434.1"/>
    </source>
</evidence>
<reference evidence="2 3" key="1">
    <citation type="journal article" date="2024" name="Arch. Microbiol.">
        <title>Corallococcus caeni sp. nov., a novel myxobacterium isolated from activated sludge.</title>
        <authorList>
            <person name="Tomita S."/>
            <person name="Nakai R."/>
            <person name="Kuroda K."/>
            <person name="Kurashita H."/>
            <person name="Hatamoto M."/>
            <person name="Yamaguchi T."/>
            <person name="Narihiro T."/>
        </authorList>
    </citation>
    <scope>NUCLEOTIDE SEQUENCE [LARGE SCALE GENOMIC DNA]</scope>
    <source>
        <strain evidence="2 3">NO1</strain>
    </source>
</reference>